<evidence type="ECO:0000313" key="2">
    <source>
        <dbReference type="Proteomes" id="UP000017559"/>
    </source>
</evidence>
<dbReference type="HOGENOM" id="CLU_2838227_0_0_1"/>
<keyword evidence="2" id="KW-1185">Reference proteome</keyword>
<organism evidence="1 2">
    <name type="scientific">Moniliophthora roreri (strain MCA 2997)</name>
    <name type="common">Cocoa frosty pod rot fungus</name>
    <name type="synonym">Crinipellis roreri</name>
    <dbReference type="NCBI Taxonomy" id="1381753"/>
    <lineage>
        <taxon>Eukaryota</taxon>
        <taxon>Fungi</taxon>
        <taxon>Dikarya</taxon>
        <taxon>Basidiomycota</taxon>
        <taxon>Agaricomycotina</taxon>
        <taxon>Agaricomycetes</taxon>
        <taxon>Agaricomycetidae</taxon>
        <taxon>Agaricales</taxon>
        <taxon>Marasmiineae</taxon>
        <taxon>Marasmiaceae</taxon>
        <taxon>Moniliophthora</taxon>
    </lineage>
</organism>
<comment type="caution">
    <text evidence="1">The sequence shown here is derived from an EMBL/GenBank/DDBJ whole genome shotgun (WGS) entry which is preliminary data.</text>
</comment>
<name>V2X8T4_MONRO</name>
<protein>
    <submittedName>
        <fullName evidence="1">Uncharacterized protein</fullName>
    </submittedName>
</protein>
<dbReference type="STRING" id="1381753.V2X8T4"/>
<sequence length="62" mass="7342">MLDRYHLVPTFRSSTIRRFTVNASEMKKLAAHDFENLLQCSIPVFEGLFNEPHNTRLMKLLY</sequence>
<dbReference type="AlphaFoldDB" id="V2X8T4"/>
<gene>
    <name evidence="1" type="ORF">Moror_7822</name>
</gene>
<reference evidence="1 2" key="1">
    <citation type="journal article" date="2014" name="BMC Genomics">
        <title>Genome and secretome analysis of the hemibiotrophic fungal pathogen, Moniliophthora roreri, which causes frosty pod rot disease of cacao: mechanisms of the biotrophic and necrotrophic phases.</title>
        <authorList>
            <person name="Meinhardt L.W."/>
            <person name="Costa G.G.L."/>
            <person name="Thomazella D.P.T."/>
            <person name="Teixeira P.J.P.L."/>
            <person name="Carazzolle M.F."/>
            <person name="Schuster S.C."/>
            <person name="Carlson J.E."/>
            <person name="Guiltinan M.J."/>
            <person name="Mieczkowski P."/>
            <person name="Farmer A."/>
            <person name="Ramaraj T."/>
            <person name="Crozier J."/>
            <person name="Davis R.E."/>
            <person name="Shao J."/>
            <person name="Melnick R.L."/>
            <person name="Pereira G.A.G."/>
            <person name="Bailey B.A."/>
        </authorList>
    </citation>
    <scope>NUCLEOTIDE SEQUENCE [LARGE SCALE GENOMIC DNA]</scope>
    <source>
        <strain evidence="1 2">MCA 2997</strain>
    </source>
</reference>
<evidence type="ECO:0000313" key="1">
    <source>
        <dbReference type="EMBL" id="ESK90127.1"/>
    </source>
</evidence>
<dbReference type="Proteomes" id="UP000017559">
    <property type="component" value="Unassembled WGS sequence"/>
</dbReference>
<dbReference type="KEGG" id="mrr:Moror_7822"/>
<dbReference type="OrthoDB" id="3269417at2759"/>
<proteinExistence type="predicted"/>
<accession>V2X8T4</accession>
<dbReference type="EMBL" id="AWSO01000471">
    <property type="protein sequence ID" value="ESK90127.1"/>
    <property type="molecule type" value="Genomic_DNA"/>
</dbReference>